<gene>
    <name evidence="2" type="ORF">POVWA1_022790</name>
</gene>
<feature type="compositionally biased region" description="Basic and acidic residues" evidence="1">
    <location>
        <begin position="66"/>
        <end position="75"/>
    </location>
</feature>
<name>A0A1A8YSU6_PLAOA</name>
<reference evidence="3" key="1">
    <citation type="submission" date="2016-05" db="EMBL/GenBank/DDBJ databases">
        <authorList>
            <person name="Naeem Raeece"/>
        </authorList>
    </citation>
    <scope>NUCLEOTIDE SEQUENCE [LARGE SCALE GENOMIC DNA]</scope>
</reference>
<keyword evidence="3" id="KW-1185">Reference proteome</keyword>
<accession>A0A1A8YSU6</accession>
<proteinExistence type="predicted"/>
<organism evidence="2 3">
    <name type="scientific">Plasmodium ovale wallikeri</name>
    <dbReference type="NCBI Taxonomy" id="864142"/>
    <lineage>
        <taxon>Eukaryota</taxon>
        <taxon>Sar</taxon>
        <taxon>Alveolata</taxon>
        <taxon>Apicomplexa</taxon>
        <taxon>Aconoidasida</taxon>
        <taxon>Haemosporida</taxon>
        <taxon>Plasmodiidae</taxon>
        <taxon>Plasmodium</taxon>
        <taxon>Plasmodium (Plasmodium)</taxon>
    </lineage>
</organism>
<dbReference type="Proteomes" id="UP000078555">
    <property type="component" value="Unassembled WGS sequence"/>
</dbReference>
<evidence type="ECO:0000256" key="1">
    <source>
        <dbReference type="SAM" id="MobiDB-lite"/>
    </source>
</evidence>
<feature type="region of interest" description="Disordered" evidence="1">
    <location>
        <begin position="24"/>
        <end position="75"/>
    </location>
</feature>
<evidence type="ECO:0000313" key="3">
    <source>
        <dbReference type="Proteomes" id="UP000078555"/>
    </source>
</evidence>
<feature type="compositionally biased region" description="Polar residues" evidence="1">
    <location>
        <begin position="120"/>
        <end position="129"/>
    </location>
</feature>
<dbReference type="AlphaFoldDB" id="A0A1A8YSU6"/>
<protein>
    <submittedName>
        <fullName evidence="2">Uncharacterized protein</fullName>
    </submittedName>
</protein>
<sequence length="129" mass="14754">MHKGLYAEGSTSSFCEDTEHRAEAGAAAVSDTQKHGIESTGSKNKLICKRITKKKKKKKKKLTNKGRKEEGKKEKKKIDKLMLFTIDLFSSLVELRKRKRKGKCKGDYRNQRLREANPKEAQTNELTKT</sequence>
<feature type="compositionally biased region" description="Basic and acidic residues" evidence="1">
    <location>
        <begin position="104"/>
        <end position="118"/>
    </location>
</feature>
<feature type="compositionally biased region" description="Basic residues" evidence="1">
    <location>
        <begin position="46"/>
        <end position="65"/>
    </location>
</feature>
<evidence type="ECO:0000313" key="2">
    <source>
        <dbReference type="EMBL" id="SBT34507.1"/>
    </source>
</evidence>
<feature type="region of interest" description="Disordered" evidence="1">
    <location>
        <begin position="98"/>
        <end position="129"/>
    </location>
</feature>
<dbReference type="EMBL" id="FLRD01000070">
    <property type="protein sequence ID" value="SBT34507.1"/>
    <property type="molecule type" value="Genomic_DNA"/>
</dbReference>